<gene>
    <name evidence="2" type="ORF">RI543_001239</name>
</gene>
<dbReference type="Gene3D" id="1.10.10.1210">
    <property type="entry name" value="MAGE homology domain, winged helix WH2 motif"/>
    <property type="match status" value="1"/>
</dbReference>
<name>A0AAN8A7T2_9SACH</name>
<reference evidence="3" key="1">
    <citation type="submission" date="2023-07" db="EMBL/GenBank/DDBJ databases">
        <title>A draft genome of Kazachstania heterogenica Y-27499.</title>
        <authorList>
            <person name="Donic C."/>
            <person name="Kralova J.S."/>
            <person name="Fidel L."/>
            <person name="Ben-Dor S."/>
            <person name="Jung S."/>
        </authorList>
    </citation>
    <scope>NUCLEOTIDE SEQUENCE [LARGE SCALE GENOMIC DNA]</scope>
    <source>
        <strain evidence="3">Y27499</strain>
    </source>
</reference>
<dbReference type="InterPro" id="IPR002190">
    <property type="entry name" value="MHD_dom"/>
</dbReference>
<organism evidence="2 3">
    <name type="scientific">Arxiozyma heterogenica</name>
    <dbReference type="NCBI Taxonomy" id="278026"/>
    <lineage>
        <taxon>Eukaryota</taxon>
        <taxon>Fungi</taxon>
        <taxon>Dikarya</taxon>
        <taxon>Ascomycota</taxon>
        <taxon>Saccharomycotina</taxon>
        <taxon>Saccharomycetes</taxon>
        <taxon>Saccharomycetales</taxon>
        <taxon>Saccharomycetaceae</taxon>
        <taxon>Arxiozyma</taxon>
    </lineage>
</organism>
<evidence type="ECO:0000313" key="3">
    <source>
        <dbReference type="Proteomes" id="UP001306508"/>
    </source>
</evidence>
<comment type="caution">
    <text evidence="2">The sequence shown here is derived from an EMBL/GenBank/DDBJ whole genome shotgun (WGS) entry which is preliminary data.</text>
</comment>
<evidence type="ECO:0000313" key="2">
    <source>
        <dbReference type="EMBL" id="KAK5781397.1"/>
    </source>
</evidence>
<accession>A0AAN8A7T2</accession>
<evidence type="ECO:0000259" key="1">
    <source>
        <dbReference type="SMART" id="SM01373"/>
    </source>
</evidence>
<dbReference type="GO" id="GO:0006281">
    <property type="term" value="P:DNA repair"/>
    <property type="evidence" value="ECO:0007669"/>
    <property type="project" value="TreeGrafter"/>
</dbReference>
<dbReference type="PANTHER" id="PTHR11736">
    <property type="entry name" value="MELANOMA-ASSOCIATED ANTIGEN MAGE ANTIGEN"/>
    <property type="match status" value="1"/>
</dbReference>
<protein>
    <recommendedName>
        <fullName evidence="1">MAGE domain-containing protein</fullName>
    </recommendedName>
</protein>
<dbReference type="InterPro" id="IPR041899">
    <property type="entry name" value="MAGE_WH2"/>
</dbReference>
<proteinExistence type="predicted"/>
<dbReference type="EMBL" id="JAWIZZ010000036">
    <property type="protein sequence ID" value="KAK5781397.1"/>
    <property type="molecule type" value="Genomic_DNA"/>
</dbReference>
<dbReference type="Pfam" id="PF01454">
    <property type="entry name" value="MAGE"/>
    <property type="match status" value="1"/>
</dbReference>
<dbReference type="SMART" id="SM01373">
    <property type="entry name" value="MAGE"/>
    <property type="match status" value="1"/>
</dbReference>
<sequence length="300" mass="34523">MSDTEVSFQPETPTVDIYGNSKLVIVARSAVRFLLSQAESSNNVITKTRLQNVIKEVSRKENCPRYTFKQVYEVINFILMDIFGYTLHALPPKPNFQKNNKSNGSTEDKTGYKADHFILLNKLPHAPTFNEFKLLQNIRIYDETIIDEEYMGNDMSLPSNNTLENKLSVNQDTVMHGLIGVTLTIILFSKNNILHQELMNRLNTFGVPTDGTRIPILNWTIDEFLKMLEKREYIVKLEEKSDLEEESILYRIGRRTQAEFTLENLTAMVREITGLDSQQAPSLMDDIKLTIGDAYDFRIQ</sequence>
<dbReference type="InterPro" id="IPR037445">
    <property type="entry name" value="MAGE"/>
</dbReference>
<dbReference type="Proteomes" id="UP001306508">
    <property type="component" value="Unassembled WGS sequence"/>
</dbReference>
<dbReference type="AlphaFoldDB" id="A0AAN8A7T2"/>
<keyword evidence="3" id="KW-1185">Reference proteome</keyword>
<dbReference type="PANTHER" id="PTHR11736:SF14">
    <property type="entry name" value="NSE3 HOMOLOG, SMC5-SMC6 COMPLEX COMPONENT"/>
    <property type="match status" value="1"/>
</dbReference>
<dbReference type="GO" id="GO:0005634">
    <property type="term" value="C:nucleus"/>
    <property type="evidence" value="ECO:0007669"/>
    <property type="project" value="TreeGrafter"/>
</dbReference>
<feature type="domain" description="MAGE" evidence="1">
    <location>
        <begin position="30"/>
        <end position="265"/>
    </location>
</feature>